<evidence type="ECO:0000256" key="1">
    <source>
        <dbReference type="ARBA" id="ARBA00004167"/>
    </source>
</evidence>
<evidence type="ECO:0000313" key="8">
    <source>
        <dbReference type="EMBL" id="EFX06535.1"/>
    </source>
</evidence>
<dbReference type="InterPro" id="IPR007074">
    <property type="entry name" value="LicD/FKTN/FKRP_NTP_transf"/>
</dbReference>
<keyword evidence="4" id="KW-0472">Membrane</keyword>
<dbReference type="InParanoid" id="F0X7G5"/>
<evidence type="ECO:0000256" key="6">
    <source>
        <dbReference type="SAM" id="SignalP"/>
    </source>
</evidence>
<feature type="region of interest" description="Disordered" evidence="5">
    <location>
        <begin position="33"/>
        <end position="54"/>
    </location>
</feature>
<accession>F0X7G5</accession>
<feature type="chain" id="PRO_5003263771" evidence="6">
    <location>
        <begin position="24"/>
        <end position="329"/>
    </location>
</feature>
<dbReference type="PANTHER" id="PTHR15407">
    <property type="entry name" value="FUKUTIN-RELATED"/>
    <property type="match status" value="1"/>
</dbReference>
<dbReference type="GO" id="GO:0016020">
    <property type="term" value="C:membrane"/>
    <property type="evidence" value="ECO:0007669"/>
    <property type="project" value="UniProtKB-SubCell"/>
</dbReference>
<keyword evidence="8" id="KW-0808">Transferase</keyword>
<gene>
    <name evidence="8" type="ORF">CMQ_6856</name>
</gene>
<dbReference type="eggNOG" id="ENOG502QREF">
    <property type="taxonomic scope" value="Eukaryota"/>
</dbReference>
<comment type="subcellular location">
    <subcellularLocation>
        <location evidence="1">Membrane</location>
        <topology evidence="1">Single-pass membrane protein</topology>
    </subcellularLocation>
</comment>
<name>F0X7G5_GROCL</name>
<protein>
    <submittedName>
        <fullName evidence="8">Mannosylphosphate transferase</fullName>
    </submittedName>
</protein>
<feature type="compositionally biased region" description="Acidic residues" evidence="5">
    <location>
        <begin position="300"/>
        <end position="319"/>
    </location>
</feature>
<evidence type="ECO:0000256" key="4">
    <source>
        <dbReference type="ARBA" id="ARBA00023136"/>
    </source>
</evidence>
<evidence type="ECO:0000259" key="7">
    <source>
        <dbReference type="Pfam" id="PF04991"/>
    </source>
</evidence>
<dbReference type="Pfam" id="PF04991">
    <property type="entry name" value="LicD"/>
    <property type="match status" value="2"/>
</dbReference>
<feature type="compositionally biased region" description="Basic and acidic residues" evidence="5">
    <location>
        <begin position="320"/>
        <end position="329"/>
    </location>
</feature>
<dbReference type="GO" id="GO:0009100">
    <property type="term" value="P:glycoprotein metabolic process"/>
    <property type="evidence" value="ECO:0007669"/>
    <property type="project" value="UniProtKB-ARBA"/>
</dbReference>
<feature type="domain" description="LicD/FKTN/FKRP nucleotidyltransferase" evidence="7">
    <location>
        <begin position="209"/>
        <end position="247"/>
    </location>
</feature>
<feature type="domain" description="LicD/FKTN/FKRP nucleotidyltransferase" evidence="7">
    <location>
        <begin position="92"/>
        <end position="198"/>
    </location>
</feature>
<dbReference type="OrthoDB" id="444255at2759"/>
<sequence>MKCARAVPLLFSLLSLFAPSVFGATALDKREHSNHNGRKAARPTSPKYFQEPGSDPTLGHYDKRYYHGLIAYGEHQAILQHLIRSYLLTSRSLGIETWIAHGTLLGWWWNGRIMPWDYDLDVQVSDVTLFYMAQNYNRTIYTYRYRDESGREFEREYLLDINPYHANPRSDGQNIIDARWIDTSNGMFVDITSLAERDPRRAPGIWSCKNFHRYRTRELYPLRETEFEGVPASIPYSFDRVLTAEYGQKSLVITQFQKHKWDDEIKEWVQMSGNRTIVPHTTPAPNPVTMTDRKGGDVVVQDEAEDNADDSDDDSDDSAEESRKFVQSG</sequence>
<dbReference type="EMBL" id="GL629729">
    <property type="protein sequence ID" value="EFX06535.1"/>
    <property type="molecule type" value="Genomic_DNA"/>
</dbReference>
<keyword evidence="6" id="KW-0732">Signal</keyword>
<keyword evidence="9" id="KW-1185">Reference proteome</keyword>
<dbReference type="STRING" id="655863.F0X7G5"/>
<dbReference type="AlphaFoldDB" id="F0X7G5"/>
<dbReference type="GO" id="GO:0016740">
    <property type="term" value="F:transferase activity"/>
    <property type="evidence" value="ECO:0007669"/>
    <property type="project" value="UniProtKB-KW"/>
</dbReference>
<evidence type="ECO:0000256" key="5">
    <source>
        <dbReference type="SAM" id="MobiDB-lite"/>
    </source>
</evidence>
<dbReference type="RefSeq" id="XP_014176017.1">
    <property type="nucleotide sequence ID" value="XM_014320542.1"/>
</dbReference>
<keyword evidence="2" id="KW-0812">Transmembrane</keyword>
<reference evidence="8 9" key="1">
    <citation type="journal article" date="2011" name="Proc. Natl. Acad. Sci. U.S.A.">
        <title>Genome and transcriptome analyses of the mountain pine beetle-fungal symbiont Grosmannia clavigera, a lodgepole pine pathogen.</title>
        <authorList>
            <person name="DiGuistini S."/>
            <person name="Wang Y."/>
            <person name="Liao N.Y."/>
            <person name="Taylor G."/>
            <person name="Tanguay P."/>
            <person name="Feau N."/>
            <person name="Henrissat B."/>
            <person name="Chan S.K."/>
            <person name="Hesse-Orce U."/>
            <person name="Alamouti S.M."/>
            <person name="Tsui C.K.M."/>
            <person name="Docking R.T."/>
            <person name="Levasseur A."/>
            <person name="Haridas S."/>
            <person name="Robertson G."/>
            <person name="Birol I."/>
            <person name="Holt R.A."/>
            <person name="Marra M.A."/>
            <person name="Hamelin R.C."/>
            <person name="Hirst M."/>
            <person name="Jones S.J.M."/>
            <person name="Bohlmann J."/>
            <person name="Breuil C."/>
        </authorList>
    </citation>
    <scope>NUCLEOTIDE SEQUENCE [LARGE SCALE GENOMIC DNA]</scope>
    <source>
        <strain evidence="9">kw1407 / UAMH 11150</strain>
    </source>
</reference>
<evidence type="ECO:0000256" key="2">
    <source>
        <dbReference type="ARBA" id="ARBA00022692"/>
    </source>
</evidence>
<feature type="signal peptide" evidence="6">
    <location>
        <begin position="1"/>
        <end position="23"/>
    </location>
</feature>
<evidence type="ECO:0000313" key="9">
    <source>
        <dbReference type="Proteomes" id="UP000007796"/>
    </source>
</evidence>
<dbReference type="GeneID" id="25980335"/>
<organism evidence="9">
    <name type="scientific">Grosmannia clavigera (strain kw1407 / UAMH 11150)</name>
    <name type="common">Blue stain fungus</name>
    <name type="synonym">Graphiocladiella clavigera</name>
    <dbReference type="NCBI Taxonomy" id="655863"/>
    <lineage>
        <taxon>Eukaryota</taxon>
        <taxon>Fungi</taxon>
        <taxon>Dikarya</taxon>
        <taxon>Ascomycota</taxon>
        <taxon>Pezizomycotina</taxon>
        <taxon>Sordariomycetes</taxon>
        <taxon>Sordariomycetidae</taxon>
        <taxon>Ophiostomatales</taxon>
        <taxon>Ophiostomataceae</taxon>
        <taxon>Leptographium</taxon>
    </lineage>
</organism>
<keyword evidence="3" id="KW-1133">Transmembrane helix</keyword>
<feature type="region of interest" description="Disordered" evidence="5">
    <location>
        <begin position="276"/>
        <end position="329"/>
    </location>
</feature>
<evidence type="ECO:0000256" key="3">
    <source>
        <dbReference type="ARBA" id="ARBA00022989"/>
    </source>
</evidence>
<dbReference type="Proteomes" id="UP000007796">
    <property type="component" value="Unassembled WGS sequence"/>
</dbReference>
<proteinExistence type="predicted"/>
<dbReference type="PANTHER" id="PTHR15407:SF28">
    <property type="entry name" value="RIBITOL-5-PHOSPHATE TRANSFERASE FKTN"/>
    <property type="match status" value="1"/>
</dbReference>
<dbReference type="InterPro" id="IPR009644">
    <property type="entry name" value="FKTN/MNN4/W02B3.4-1"/>
</dbReference>
<dbReference type="HOGENOM" id="CLU_052528_0_1_1"/>